<keyword evidence="6" id="KW-1185">Reference proteome</keyword>
<dbReference type="PANTHER" id="PTHR42756">
    <property type="entry name" value="TRANSCRIPTIONAL REGULATOR, MARR"/>
    <property type="match status" value="1"/>
</dbReference>
<dbReference type="GO" id="GO:0003700">
    <property type="term" value="F:DNA-binding transcription factor activity"/>
    <property type="evidence" value="ECO:0007669"/>
    <property type="project" value="InterPro"/>
</dbReference>
<dbReference type="Pfam" id="PF12802">
    <property type="entry name" value="MarR_2"/>
    <property type="match status" value="1"/>
</dbReference>
<dbReference type="AlphaFoldDB" id="A0A3B6VAE3"/>
<keyword evidence="3" id="KW-0804">Transcription</keyword>
<feature type="domain" description="HTH marR-type" evidence="4">
    <location>
        <begin position="1"/>
        <end position="152"/>
    </location>
</feature>
<dbReference type="PRINTS" id="PR00598">
    <property type="entry name" value="HTHMARR"/>
</dbReference>
<reference evidence="5 6" key="1">
    <citation type="journal article" date="2009" name="PLoS ONE">
        <title>Genome sequence of the pathogenic intestinal spirochete Brachyspira hyodysenteriae reveals adaptations to its lifestyle in the porcine large intestine.</title>
        <authorList>
            <person name="Bellgard M.I."/>
            <person name="Wanchanthuek P."/>
            <person name="La T."/>
            <person name="Ryan K."/>
            <person name="Moolhuijzen P."/>
            <person name="Albertyn Z."/>
            <person name="Shaban B."/>
            <person name="Motro Y."/>
            <person name="Dunn D.S."/>
            <person name="Schibeci D."/>
            <person name="Hunter A."/>
            <person name="Barrero R."/>
            <person name="Phillips N.D."/>
            <person name="Hampson D.J."/>
        </authorList>
    </citation>
    <scope>NUCLEOTIDE SEQUENCE [LARGE SCALE GENOMIC DNA]</scope>
    <source>
        <strain evidence="6">ATCC 49526 / WA1</strain>
    </source>
</reference>
<dbReference type="STRING" id="565034.BHWA1_02411"/>
<evidence type="ECO:0000256" key="1">
    <source>
        <dbReference type="ARBA" id="ARBA00023015"/>
    </source>
</evidence>
<dbReference type="GO" id="GO:0003677">
    <property type="term" value="F:DNA binding"/>
    <property type="evidence" value="ECO:0007669"/>
    <property type="project" value="UniProtKB-KW"/>
</dbReference>
<dbReference type="InterPro" id="IPR036390">
    <property type="entry name" value="WH_DNA-bd_sf"/>
</dbReference>
<organism evidence="5 6">
    <name type="scientific">Brachyspira hyodysenteriae (strain ATCC 49526 / WA1)</name>
    <dbReference type="NCBI Taxonomy" id="565034"/>
    <lineage>
        <taxon>Bacteria</taxon>
        <taxon>Pseudomonadati</taxon>
        <taxon>Spirochaetota</taxon>
        <taxon>Spirochaetia</taxon>
        <taxon>Brachyspirales</taxon>
        <taxon>Brachyspiraceae</taxon>
        <taxon>Brachyspira</taxon>
    </lineage>
</organism>
<dbReference type="PANTHER" id="PTHR42756:SF1">
    <property type="entry name" value="TRANSCRIPTIONAL REPRESSOR OF EMRAB OPERON"/>
    <property type="match status" value="1"/>
</dbReference>
<dbReference type="SUPFAM" id="SSF46785">
    <property type="entry name" value="Winged helix' DNA-binding domain"/>
    <property type="match status" value="1"/>
</dbReference>
<gene>
    <name evidence="5" type="primary">marR</name>
    <name evidence="5" type="ordered locus">BHWA1_02411</name>
</gene>
<accession>A0A3B6VAE3</accession>
<keyword evidence="2" id="KW-0238">DNA-binding</keyword>
<sequence>MFNINRNIKEWDKIMKNEDIKKYMEVIYDFWYTSNRFYYLWAKQYGITDLALFSLFIIYNSKECVQNTITEKLSVPKQTVCSILENFEKKGYIKKKINPKDKRNRLISLTKKGITFAEPILKELEKLDMEMLKCLTEDEIKNYVEPQKKLMTFMENYFNN</sequence>
<evidence type="ECO:0000313" key="5">
    <source>
        <dbReference type="EMBL" id="ACN84865.1"/>
    </source>
</evidence>
<dbReference type="EMBL" id="CP001357">
    <property type="protein sequence ID" value="ACN84865.1"/>
    <property type="molecule type" value="Genomic_DNA"/>
</dbReference>
<dbReference type="InterPro" id="IPR036388">
    <property type="entry name" value="WH-like_DNA-bd_sf"/>
</dbReference>
<evidence type="ECO:0000259" key="4">
    <source>
        <dbReference type="PROSITE" id="PS50995"/>
    </source>
</evidence>
<evidence type="ECO:0000313" key="6">
    <source>
        <dbReference type="Proteomes" id="UP000001803"/>
    </source>
</evidence>
<evidence type="ECO:0000256" key="2">
    <source>
        <dbReference type="ARBA" id="ARBA00023125"/>
    </source>
</evidence>
<evidence type="ECO:0000256" key="3">
    <source>
        <dbReference type="ARBA" id="ARBA00023163"/>
    </source>
</evidence>
<dbReference type="InterPro" id="IPR000835">
    <property type="entry name" value="HTH_MarR-typ"/>
</dbReference>
<dbReference type="Gene3D" id="1.10.10.10">
    <property type="entry name" value="Winged helix-like DNA-binding domain superfamily/Winged helix DNA-binding domain"/>
    <property type="match status" value="1"/>
</dbReference>
<dbReference type="SMART" id="SM00347">
    <property type="entry name" value="HTH_MARR"/>
    <property type="match status" value="1"/>
</dbReference>
<name>A0A3B6VAE3_BRAHW</name>
<dbReference type="KEGG" id="bhy:BHWA1_02411"/>
<dbReference type="Proteomes" id="UP000001803">
    <property type="component" value="Chromosome"/>
</dbReference>
<dbReference type="PROSITE" id="PS50995">
    <property type="entry name" value="HTH_MARR_2"/>
    <property type="match status" value="1"/>
</dbReference>
<proteinExistence type="predicted"/>
<protein>
    <submittedName>
        <fullName evidence="5">HTH MARR, helix turn helix multiple antibiotic resistance protein</fullName>
    </submittedName>
</protein>
<keyword evidence="1" id="KW-0805">Transcription regulation</keyword>